<evidence type="ECO:0000313" key="3">
    <source>
        <dbReference type="Proteomes" id="UP001500064"/>
    </source>
</evidence>
<evidence type="ECO:0000256" key="1">
    <source>
        <dbReference type="SAM" id="MobiDB-lite"/>
    </source>
</evidence>
<reference evidence="3" key="1">
    <citation type="journal article" date="2019" name="Int. J. Syst. Evol. Microbiol.">
        <title>The Global Catalogue of Microorganisms (GCM) 10K type strain sequencing project: providing services to taxonomists for standard genome sequencing and annotation.</title>
        <authorList>
            <consortium name="The Broad Institute Genomics Platform"/>
            <consortium name="The Broad Institute Genome Sequencing Center for Infectious Disease"/>
            <person name="Wu L."/>
            <person name="Ma J."/>
        </authorList>
    </citation>
    <scope>NUCLEOTIDE SEQUENCE [LARGE SCALE GENOMIC DNA]</scope>
    <source>
        <strain evidence="3">JCM 13929</strain>
    </source>
</reference>
<dbReference type="EMBL" id="BAAAMU010000023">
    <property type="protein sequence ID" value="GAA1635916.1"/>
    <property type="molecule type" value="Genomic_DNA"/>
</dbReference>
<dbReference type="Proteomes" id="UP001500064">
    <property type="component" value="Unassembled WGS sequence"/>
</dbReference>
<accession>A0ABP4R4I0</accession>
<keyword evidence="3" id="KW-1185">Reference proteome</keyword>
<name>A0ABP4R4I0_9ACTN</name>
<evidence type="ECO:0008006" key="4">
    <source>
        <dbReference type="Google" id="ProtNLM"/>
    </source>
</evidence>
<dbReference type="RefSeq" id="WP_346106134.1">
    <property type="nucleotide sequence ID" value="NZ_BAAAMU010000023.1"/>
</dbReference>
<protein>
    <recommendedName>
        <fullName evidence="4">HTH luxR-type domain-containing protein</fullName>
    </recommendedName>
</protein>
<organism evidence="2 3">
    <name type="scientific">Nonomuraea maheshkhaliensis</name>
    <dbReference type="NCBI Taxonomy" id="419590"/>
    <lineage>
        <taxon>Bacteria</taxon>
        <taxon>Bacillati</taxon>
        <taxon>Actinomycetota</taxon>
        <taxon>Actinomycetes</taxon>
        <taxon>Streptosporangiales</taxon>
        <taxon>Streptosporangiaceae</taxon>
        <taxon>Nonomuraea</taxon>
    </lineage>
</organism>
<gene>
    <name evidence="2" type="ORF">GCM10009733_036320</name>
</gene>
<feature type="region of interest" description="Disordered" evidence="1">
    <location>
        <begin position="1"/>
        <end position="22"/>
    </location>
</feature>
<evidence type="ECO:0000313" key="2">
    <source>
        <dbReference type="EMBL" id="GAA1635916.1"/>
    </source>
</evidence>
<sequence>MNVAWSLGEGVSPHGGTCPSQAGAERQDVEYHLSHVCTKLGIASRTALIGRLSDPGE</sequence>
<proteinExistence type="predicted"/>
<comment type="caution">
    <text evidence="2">The sequence shown here is derived from an EMBL/GenBank/DDBJ whole genome shotgun (WGS) entry which is preliminary data.</text>
</comment>